<name>A0ABP1RR47_9HEXA</name>
<comment type="caution">
    <text evidence="2">The sequence shown here is derived from an EMBL/GenBank/DDBJ whole genome shotgun (WGS) entry which is preliminary data.</text>
</comment>
<sequence>MFFKIFLLVFSFTYVSSEVTQPPEIIVKFFMNNNGDHYHVTYPSDSLHIEKRLHGGPVEISCIADYPITWNYVIEDKPVTLGDMVEYKREGINSTNVLVENEMNGKFVAKFTLWKLFESQSGQYICQNFKTSSQNTSINLFVSGERTFNTISKRVVLLDKTVSNPVGIYCPVTNPKLEVTLYKQTSDKTELELSKDSDVEHVPVFGFRFRNNKSREDILGTYVCRTKTNNVVENVIVVFTDDVNEVSKPPIACRDLVELASYLRSTWLESRCKDINAFAYFRNENGSSPWRKGSSEIFALPQTIPKGILANQNGRNLSDCEDDWSLMEYAKNFKPTKDICFTEKDLGTPPLKVFGETFNSEPENQTYTILNVTYNGHWDGAGGKFVLAFSRSRNLSQSEYLAIEPQTHYYPMATQRATWSNVRVNGTDIVNVTVYQPKSDSGWFTVGTPVEFKEQVIVKSGGKMVTSTNVSILTILLFSYVLNS</sequence>
<feature type="signal peptide" evidence="1">
    <location>
        <begin position="1"/>
        <end position="17"/>
    </location>
</feature>
<dbReference type="Proteomes" id="UP001642540">
    <property type="component" value="Unassembled WGS sequence"/>
</dbReference>
<keyword evidence="1" id="KW-0732">Signal</keyword>
<dbReference type="Gene3D" id="2.60.40.10">
    <property type="entry name" value="Immunoglobulins"/>
    <property type="match status" value="2"/>
</dbReference>
<evidence type="ECO:0000256" key="1">
    <source>
        <dbReference type="SAM" id="SignalP"/>
    </source>
</evidence>
<proteinExistence type="predicted"/>
<evidence type="ECO:0000313" key="3">
    <source>
        <dbReference type="Proteomes" id="UP001642540"/>
    </source>
</evidence>
<dbReference type="InterPro" id="IPR013783">
    <property type="entry name" value="Ig-like_fold"/>
</dbReference>
<feature type="chain" id="PRO_5045279130" description="Ig-like domain-containing protein" evidence="1">
    <location>
        <begin position="18"/>
        <end position="484"/>
    </location>
</feature>
<evidence type="ECO:0000313" key="2">
    <source>
        <dbReference type="EMBL" id="CAL8133443.1"/>
    </source>
</evidence>
<accession>A0ABP1RR47</accession>
<evidence type="ECO:0008006" key="4">
    <source>
        <dbReference type="Google" id="ProtNLM"/>
    </source>
</evidence>
<reference evidence="2 3" key="1">
    <citation type="submission" date="2024-08" db="EMBL/GenBank/DDBJ databases">
        <authorList>
            <person name="Cucini C."/>
            <person name="Frati F."/>
        </authorList>
    </citation>
    <scope>NUCLEOTIDE SEQUENCE [LARGE SCALE GENOMIC DNA]</scope>
</reference>
<keyword evidence="3" id="KW-1185">Reference proteome</keyword>
<protein>
    <recommendedName>
        <fullName evidence="4">Ig-like domain-containing protein</fullName>
    </recommendedName>
</protein>
<gene>
    <name evidence="2" type="ORF">ODALV1_LOCUS25070</name>
</gene>
<dbReference type="EMBL" id="CAXLJM020000099">
    <property type="protein sequence ID" value="CAL8133443.1"/>
    <property type="molecule type" value="Genomic_DNA"/>
</dbReference>
<organism evidence="2 3">
    <name type="scientific">Orchesella dallaii</name>
    <dbReference type="NCBI Taxonomy" id="48710"/>
    <lineage>
        <taxon>Eukaryota</taxon>
        <taxon>Metazoa</taxon>
        <taxon>Ecdysozoa</taxon>
        <taxon>Arthropoda</taxon>
        <taxon>Hexapoda</taxon>
        <taxon>Collembola</taxon>
        <taxon>Entomobryomorpha</taxon>
        <taxon>Entomobryoidea</taxon>
        <taxon>Orchesellidae</taxon>
        <taxon>Orchesellinae</taxon>
        <taxon>Orchesella</taxon>
    </lineage>
</organism>